<dbReference type="OrthoDB" id="4792837at2"/>
<protein>
    <submittedName>
        <fullName evidence="2">Uncharacterized protein</fullName>
    </submittedName>
</protein>
<keyword evidence="1" id="KW-0812">Transmembrane</keyword>
<dbReference type="HOGENOM" id="CLU_536082_0_0_11"/>
<feature type="transmembrane region" description="Helical" evidence="1">
    <location>
        <begin position="133"/>
        <end position="155"/>
    </location>
</feature>
<feature type="transmembrane region" description="Helical" evidence="1">
    <location>
        <begin position="410"/>
        <end position="433"/>
    </location>
</feature>
<accession>Z9JSF5</accession>
<evidence type="ECO:0000313" key="2">
    <source>
        <dbReference type="EMBL" id="EWS81119.1"/>
    </source>
</evidence>
<dbReference type="STRING" id="396014.BF93_18270"/>
<feature type="transmembrane region" description="Helical" evidence="1">
    <location>
        <begin position="91"/>
        <end position="121"/>
    </location>
</feature>
<dbReference type="RefSeq" id="WP_051486816.1">
    <property type="nucleotide sequence ID" value="NZ_BAAAOW010000002.1"/>
</dbReference>
<name>Z9JSF5_9MICO</name>
<gene>
    <name evidence="2" type="ORF">BF93_18270</name>
</gene>
<feature type="transmembrane region" description="Helical" evidence="1">
    <location>
        <begin position="211"/>
        <end position="232"/>
    </location>
</feature>
<dbReference type="AlphaFoldDB" id="Z9JSF5"/>
<keyword evidence="3" id="KW-1185">Reference proteome</keyword>
<comment type="caution">
    <text evidence="2">The sequence shown here is derived from an EMBL/GenBank/DDBJ whole genome shotgun (WGS) entry which is preliminary data.</text>
</comment>
<feature type="transmembrane region" description="Helical" evidence="1">
    <location>
        <begin position="46"/>
        <end position="71"/>
    </location>
</feature>
<dbReference type="Proteomes" id="UP000023067">
    <property type="component" value="Unassembled WGS sequence"/>
</dbReference>
<organism evidence="2 3">
    <name type="scientific">Brachybacterium phenoliresistens</name>
    <dbReference type="NCBI Taxonomy" id="396014"/>
    <lineage>
        <taxon>Bacteria</taxon>
        <taxon>Bacillati</taxon>
        <taxon>Actinomycetota</taxon>
        <taxon>Actinomycetes</taxon>
        <taxon>Micrococcales</taxon>
        <taxon>Dermabacteraceae</taxon>
        <taxon>Brachybacterium</taxon>
    </lineage>
</organism>
<feature type="transmembrane region" description="Helical" evidence="1">
    <location>
        <begin position="340"/>
        <end position="362"/>
    </location>
</feature>
<dbReference type="eggNOG" id="ENOG5032YGF">
    <property type="taxonomic scope" value="Bacteria"/>
</dbReference>
<dbReference type="EMBL" id="JDYK01000009">
    <property type="protein sequence ID" value="EWS81119.1"/>
    <property type="molecule type" value="Genomic_DNA"/>
</dbReference>
<proteinExistence type="predicted"/>
<keyword evidence="1" id="KW-0472">Membrane</keyword>
<feature type="transmembrane region" description="Helical" evidence="1">
    <location>
        <begin position="439"/>
        <end position="457"/>
    </location>
</feature>
<dbReference type="PATRIC" id="fig|396014.3.peg.1990"/>
<sequence length="538" mass="53715">MSAPRSSGPGAHADLWERADGRSTLAAVQEAWGARRGTRGAGEKAYLVYLVVMSVLILGYVPARAVMQALAGPELLPLIAAPRAPQLLTTLWLLACAGAALAGGLRGPVVLSPFFTATIAASAMPRHIALRWPLLRCAALLAGTGATAGAVIGGARAVAGIGSAGDALLLSLACLGAGLVVIGPWMLGEVLAPAVPEPGRPRRRILGGPQLAAAFAAAAGCAAATATPWGIGAVLDPATTAPEAAAWAFALVLAGASTVVLCLTALDQLHGRVLAEQAARWSAATTSALTGDLAAGSGAFRMPPRAGRRLRAVEPVPAGPLTLVLLYLRRDLVALLRTPARLVTGMLTSTAAAALLLASAALPGVRGWLGVLTAAALAWAASSAVTDGLRHAVATLGAPPLLGQGVRAQLALHLTAPLLALLLAGAAGGGAAILAGADAGGLLPVLLLTAVTVLGRARDAAKGPMPLRLAAPMPTAMGDASVIPMLLWQGDALLRALGAAVLVVLANTVAPWGSVLAALAVLVLLTLELAHRIREATP</sequence>
<reference evidence="2 3" key="1">
    <citation type="submission" date="2014-02" db="EMBL/GenBank/DDBJ databases">
        <title>Genome sequence of Brachybacterium phenoliresistens strain W13A50.</title>
        <authorList>
            <person name="Wang X."/>
        </authorList>
    </citation>
    <scope>NUCLEOTIDE SEQUENCE [LARGE SCALE GENOMIC DNA]</scope>
    <source>
        <strain evidence="2 3">W13A50</strain>
    </source>
</reference>
<keyword evidence="1" id="KW-1133">Transmembrane helix</keyword>
<feature type="transmembrane region" description="Helical" evidence="1">
    <location>
        <begin position="469"/>
        <end position="488"/>
    </location>
</feature>
<feature type="transmembrane region" description="Helical" evidence="1">
    <location>
        <begin position="368"/>
        <end position="389"/>
    </location>
</feature>
<feature type="transmembrane region" description="Helical" evidence="1">
    <location>
        <begin position="244"/>
        <end position="266"/>
    </location>
</feature>
<feature type="transmembrane region" description="Helical" evidence="1">
    <location>
        <begin position="167"/>
        <end position="191"/>
    </location>
</feature>
<feature type="transmembrane region" description="Helical" evidence="1">
    <location>
        <begin position="500"/>
        <end position="525"/>
    </location>
</feature>
<evidence type="ECO:0000313" key="3">
    <source>
        <dbReference type="Proteomes" id="UP000023067"/>
    </source>
</evidence>
<evidence type="ECO:0000256" key="1">
    <source>
        <dbReference type="SAM" id="Phobius"/>
    </source>
</evidence>